<dbReference type="RefSeq" id="WP_377943462.1">
    <property type="nucleotide sequence ID" value="NZ_JBHUCX010000029.1"/>
</dbReference>
<dbReference type="InterPro" id="IPR030678">
    <property type="entry name" value="Peptide/Ni-bd"/>
</dbReference>
<reference evidence="7" key="1">
    <citation type="journal article" date="2019" name="Int. J. Syst. Evol. Microbiol.">
        <title>The Global Catalogue of Microorganisms (GCM) 10K type strain sequencing project: providing services to taxonomists for standard genome sequencing and annotation.</title>
        <authorList>
            <consortium name="The Broad Institute Genomics Platform"/>
            <consortium name="The Broad Institute Genome Sequencing Center for Infectious Disease"/>
            <person name="Wu L."/>
            <person name="Ma J."/>
        </authorList>
    </citation>
    <scope>NUCLEOTIDE SEQUENCE [LARGE SCALE GENOMIC DNA]</scope>
    <source>
        <strain evidence="7">CGMCC 1.12286</strain>
    </source>
</reference>
<dbReference type="SUPFAM" id="SSF53850">
    <property type="entry name" value="Periplasmic binding protein-like II"/>
    <property type="match status" value="1"/>
</dbReference>
<evidence type="ECO:0000256" key="2">
    <source>
        <dbReference type="ARBA" id="ARBA00005695"/>
    </source>
</evidence>
<dbReference type="Pfam" id="PF00496">
    <property type="entry name" value="SBP_bac_5"/>
    <property type="match status" value="1"/>
</dbReference>
<accession>A0ABW4JGX1</accession>
<evidence type="ECO:0000256" key="4">
    <source>
        <dbReference type="SAM" id="SignalP"/>
    </source>
</evidence>
<evidence type="ECO:0000259" key="5">
    <source>
        <dbReference type="Pfam" id="PF00496"/>
    </source>
</evidence>
<dbReference type="InterPro" id="IPR000914">
    <property type="entry name" value="SBP_5_dom"/>
</dbReference>
<feature type="signal peptide" evidence="4">
    <location>
        <begin position="1"/>
        <end position="25"/>
    </location>
</feature>
<comment type="caution">
    <text evidence="6">The sequence shown here is derived from an EMBL/GenBank/DDBJ whole genome shotgun (WGS) entry which is preliminary data.</text>
</comment>
<dbReference type="Proteomes" id="UP001597079">
    <property type="component" value="Unassembled WGS sequence"/>
</dbReference>
<gene>
    <name evidence="6" type="ORF">ACFSB2_12840</name>
</gene>
<feature type="chain" id="PRO_5045968898" evidence="4">
    <location>
        <begin position="26"/>
        <end position="553"/>
    </location>
</feature>
<dbReference type="PANTHER" id="PTHR30290">
    <property type="entry name" value="PERIPLASMIC BINDING COMPONENT OF ABC TRANSPORTER"/>
    <property type="match status" value="1"/>
</dbReference>
<comment type="similarity">
    <text evidence="2">Belongs to the bacterial solute-binding protein 5 family.</text>
</comment>
<dbReference type="CDD" id="cd08509">
    <property type="entry name" value="PBP2_TmCBP_oligosaccharides_like"/>
    <property type="match status" value="1"/>
</dbReference>
<feature type="domain" description="Solute-binding protein family 5" evidence="5">
    <location>
        <begin position="96"/>
        <end position="460"/>
    </location>
</feature>
<dbReference type="PANTHER" id="PTHR30290:SF82">
    <property type="entry name" value="ABC-TYPE DIPEPTIDE_OLIGOPEPTIDE TRANSPORT SYSTEM, PERIPLASMIC COMPONENT"/>
    <property type="match status" value="1"/>
</dbReference>
<evidence type="ECO:0000256" key="1">
    <source>
        <dbReference type="ARBA" id="ARBA00004193"/>
    </source>
</evidence>
<dbReference type="PROSITE" id="PS01040">
    <property type="entry name" value="SBP_BACTERIAL_5"/>
    <property type="match status" value="1"/>
</dbReference>
<dbReference type="PROSITE" id="PS51257">
    <property type="entry name" value="PROKAR_LIPOPROTEIN"/>
    <property type="match status" value="1"/>
</dbReference>
<keyword evidence="7" id="KW-1185">Reference proteome</keyword>
<organism evidence="6 7">
    <name type="scientific">Alicyclobacillus fodiniaquatilis</name>
    <dbReference type="NCBI Taxonomy" id="1661150"/>
    <lineage>
        <taxon>Bacteria</taxon>
        <taxon>Bacillati</taxon>
        <taxon>Bacillota</taxon>
        <taxon>Bacilli</taxon>
        <taxon>Bacillales</taxon>
        <taxon>Alicyclobacillaceae</taxon>
        <taxon>Alicyclobacillus</taxon>
    </lineage>
</organism>
<dbReference type="InterPro" id="IPR039424">
    <property type="entry name" value="SBP_5"/>
</dbReference>
<proteinExistence type="inferred from homology"/>
<name>A0ABW4JGX1_9BACL</name>
<evidence type="ECO:0000256" key="3">
    <source>
        <dbReference type="ARBA" id="ARBA00022729"/>
    </source>
</evidence>
<evidence type="ECO:0000313" key="7">
    <source>
        <dbReference type="Proteomes" id="UP001597079"/>
    </source>
</evidence>
<dbReference type="Gene3D" id="3.10.105.10">
    <property type="entry name" value="Dipeptide-binding Protein, Domain 3"/>
    <property type="match status" value="1"/>
</dbReference>
<sequence>MAKKRTLLGIGAVVVALGISGCSTAAGNGTSATKNTGAASTTTSNSVLTLGGPVQGSYTSKNFNPFVPTSIDTKGTVYESMFYVDVVNNKTWSLLGTKYAWSKGSTVLTVQLRHGVKWSDGTPFTAKDVAYTFNIIKKYPAADQNGVWNILKSVQVVNPYTVQFTLKKPDVPDATHILEQPIVPQHIWSKVQGDVTKSLNSDPVGTGPYVLSQFSPQAVFFKANPNYWGGKPAVNEIKIPVFSTNEVGIMAIEDGQVDWGGTPIPGIQKQFISKDPAHNHYWYPTTSNVLLYTNLSDPALQNLAVRQAVSAAINREQLYTLAENGFEPVATPTGLLSSQLSFQDPSLPKSEKTFTFSPSQAEKDLTAAGYQKDSSGYFAKDGKELNFTITTVAGWTDYDQIASMIAQNLKTVGIKATVQEGQYNSVSANLTNHKYQLAVMASNSGPGPYFFYEGLLDPNGTTDYEGYQNPATTSLLKQYAAATTTAAQKKIAYKLEDIVAGDLPSLPLLQAASWYDYNTTRFTGWPSKQNPYADPMPGGMDEGIILTHLKPVK</sequence>
<dbReference type="InterPro" id="IPR023765">
    <property type="entry name" value="SBP_5_CS"/>
</dbReference>
<evidence type="ECO:0000313" key="6">
    <source>
        <dbReference type="EMBL" id="MFD1675582.1"/>
    </source>
</evidence>
<comment type="subcellular location">
    <subcellularLocation>
        <location evidence="1">Cell membrane</location>
        <topology evidence="1">Lipid-anchor</topology>
    </subcellularLocation>
</comment>
<dbReference type="EMBL" id="JBHUCX010000029">
    <property type="protein sequence ID" value="MFD1675582.1"/>
    <property type="molecule type" value="Genomic_DNA"/>
</dbReference>
<dbReference type="Gene3D" id="3.40.190.10">
    <property type="entry name" value="Periplasmic binding protein-like II"/>
    <property type="match status" value="1"/>
</dbReference>
<dbReference type="Gene3D" id="3.90.76.10">
    <property type="entry name" value="Dipeptide-binding Protein, Domain 1"/>
    <property type="match status" value="1"/>
</dbReference>
<keyword evidence="3 4" id="KW-0732">Signal</keyword>
<protein>
    <submittedName>
        <fullName evidence="6">ABC transporter substrate-binding protein</fullName>
    </submittedName>
</protein>
<dbReference type="PIRSF" id="PIRSF002741">
    <property type="entry name" value="MppA"/>
    <property type="match status" value="1"/>
</dbReference>